<sequence>MLVIGFYARQTWSCHASLTPAQAKRLRTEYSREDLSYFGQIAFGNDLGTLSETIHRWNRPVVRVAIMTACTAAEKQEVRRVLADLNTISRSTKFQLQPDKPDLRIYFAPIQDIPQLFRGHDGSANGTFAFRTTPCGEITSATVAVANNLTFEGHEEAIIREEIAQSIGLPKDTNRYPKSVFSSNRQIVIDQASGDTYRLFATEFLPIDRRIISILYNSGIPVNTSRADFTRHVLAAPE</sequence>
<dbReference type="InterPro" id="IPR021323">
    <property type="entry name" value="DUF2927"/>
</dbReference>
<evidence type="ECO:0000313" key="2">
    <source>
        <dbReference type="Proteomes" id="UP000606003"/>
    </source>
</evidence>
<dbReference type="RefSeq" id="WP_190923271.1">
    <property type="nucleotide sequence ID" value="NZ_JACXAC010000002.1"/>
</dbReference>
<name>A0ABR8JPV1_9BACT</name>
<keyword evidence="2" id="KW-1185">Reference proteome</keyword>
<proteinExistence type="predicted"/>
<dbReference type="Pfam" id="PF11150">
    <property type="entry name" value="DUF2927"/>
    <property type="match status" value="1"/>
</dbReference>
<protein>
    <submittedName>
        <fullName evidence="1">DUF2927 domain-containing protein</fullName>
    </submittedName>
</protein>
<accession>A0ABR8JPV1</accession>
<evidence type="ECO:0000313" key="1">
    <source>
        <dbReference type="EMBL" id="MBD2722016.1"/>
    </source>
</evidence>
<reference evidence="1 2" key="1">
    <citation type="submission" date="2020-09" db="EMBL/GenBank/DDBJ databases">
        <authorList>
            <person name="Kim M.K."/>
        </authorList>
    </citation>
    <scope>NUCLEOTIDE SEQUENCE [LARGE SCALE GENOMIC DNA]</scope>
    <source>
        <strain evidence="1 2">BT189</strain>
    </source>
</reference>
<dbReference type="Proteomes" id="UP000606003">
    <property type="component" value="Unassembled WGS sequence"/>
</dbReference>
<gene>
    <name evidence="1" type="ORF">IC234_07735</name>
</gene>
<organism evidence="1 2">
    <name type="scientific">Hymenobacter armeniacus</name>
    <dbReference type="NCBI Taxonomy" id="2771358"/>
    <lineage>
        <taxon>Bacteria</taxon>
        <taxon>Pseudomonadati</taxon>
        <taxon>Bacteroidota</taxon>
        <taxon>Cytophagia</taxon>
        <taxon>Cytophagales</taxon>
        <taxon>Hymenobacteraceae</taxon>
        <taxon>Hymenobacter</taxon>
    </lineage>
</organism>
<dbReference type="EMBL" id="JACXAC010000002">
    <property type="protein sequence ID" value="MBD2722016.1"/>
    <property type="molecule type" value="Genomic_DNA"/>
</dbReference>
<comment type="caution">
    <text evidence="1">The sequence shown here is derived from an EMBL/GenBank/DDBJ whole genome shotgun (WGS) entry which is preliminary data.</text>
</comment>